<dbReference type="EMBL" id="JAPTNE010000025">
    <property type="protein sequence ID" value="MCZ0808866.1"/>
    <property type="molecule type" value="Genomic_DNA"/>
</dbReference>
<dbReference type="InterPro" id="IPR057326">
    <property type="entry name" value="KR_dom"/>
</dbReference>
<dbReference type="FunFam" id="3.40.50.720:FF:000115">
    <property type="entry name" value="3-oxoacyl-[acyl-carrier-protein] reductase FabG"/>
    <property type="match status" value="1"/>
</dbReference>
<organism evidence="5 6">
    <name type="scientific">Brevibacillus laterosporus</name>
    <name type="common">Bacillus laterosporus</name>
    <dbReference type="NCBI Taxonomy" id="1465"/>
    <lineage>
        <taxon>Bacteria</taxon>
        <taxon>Bacillati</taxon>
        <taxon>Bacillota</taxon>
        <taxon>Bacilli</taxon>
        <taxon>Bacillales</taxon>
        <taxon>Paenibacillaceae</taxon>
        <taxon>Brevibacillus</taxon>
    </lineage>
</organism>
<dbReference type="PRINTS" id="PR00080">
    <property type="entry name" value="SDRFAMILY"/>
</dbReference>
<dbReference type="Proteomes" id="UP001077662">
    <property type="component" value="Unassembled WGS sequence"/>
</dbReference>
<dbReference type="RefSeq" id="WP_258434288.1">
    <property type="nucleotide sequence ID" value="NZ_JANSGW010000025.1"/>
</dbReference>
<reference evidence="5" key="1">
    <citation type="submission" date="2022-09" db="EMBL/GenBank/DDBJ databases">
        <title>Genome analysis and characterization of larvicidal activity of Brevibacillus strains.</title>
        <authorList>
            <person name="Patrusheva E.V."/>
            <person name="Izotova A.O."/>
            <person name="Toshchakov S.V."/>
            <person name="Sineoky S.P."/>
        </authorList>
    </citation>
    <scope>NUCLEOTIDE SEQUENCE</scope>
    <source>
        <strain evidence="5">VKPM_B-13247</strain>
    </source>
</reference>
<dbReference type="AlphaFoldDB" id="A0AAP3DIJ0"/>
<dbReference type="PROSITE" id="PS00061">
    <property type="entry name" value="ADH_SHORT"/>
    <property type="match status" value="1"/>
</dbReference>
<dbReference type="SUPFAM" id="SSF51735">
    <property type="entry name" value="NAD(P)-binding Rossmann-fold domains"/>
    <property type="match status" value="1"/>
</dbReference>
<dbReference type="InterPro" id="IPR002347">
    <property type="entry name" value="SDR_fam"/>
</dbReference>
<sequence length="253" mass="26999">MSRINTKKLQDKVVIVTGGANGIGKETVKLFLAEGAKVAIADYNQSAGITLLEECQQAGFKHVRYVQVDVSDIASVEQMVQNVIEAFSTVDILINNAGITQDAMLAKMTVEQWQRVIDVNLNGVFYCTKAVIPHLIEKGAGKIINTSSIVGHAGNIGQTNYAASKAGVIGMTKTWAKELGRKGITVNAVAPGFIETSMALKVPEKVLSNLISKIPLHRLGQPSDIAKAYLFLASDDADYVNGTVLEVNGGLSI</sequence>
<dbReference type="GO" id="GO:0004316">
    <property type="term" value="F:3-oxoacyl-[acyl-carrier-protein] reductase (NADPH) activity"/>
    <property type="evidence" value="ECO:0007669"/>
    <property type="project" value="UniProtKB-EC"/>
</dbReference>
<dbReference type="InterPro" id="IPR020904">
    <property type="entry name" value="Sc_DH/Rdtase_CS"/>
</dbReference>
<name>A0AAP3DIJ0_BRELA</name>
<comment type="similarity">
    <text evidence="1">Belongs to the short-chain dehydrogenases/reductases (SDR) family.</text>
</comment>
<evidence type="ECO:0000259" key="4">
    <source>
        <dbReference type="SMART" id="SM00822"/>
    </source>
</evidence>
<dbReference type="Gene3D" id="3.40.50.720">
    <property type="entry name" value="NAD(P)-binding Rossmann-like Domain"/>
    <property type="match status" value="1"/>
</dbReference>
<dbReference type="EC" id="1.1.1.100" evidence="5"/>
<keyword evidence="2" id="KW-0521">NADP</keyword>
<comment type="caution">
    <text evidence="5">The sequence shown here is derived from an EMBL/GenBank/DDBJ whole genome shotgun (WGS) entry which is preliminary data.</text>
</comment>
<dbReference type="CDD" id="cd05333">
    <property type="entry name" value="BKR_SDR_c"/>
    <property type="match status" value="1"/>
</dbReference>
<keyword evidence="3 5" id="KW-0560">Oxidoreductase</keyword>
<dbReference type="Pfam" id="PF13561">
    <property type="entry name" value="adh_short_C2"/>
    <property type="match status" value="1"/>
</dbReference>
<dbReference type="NCBIfam" id="NF005559">
    <property type="entry name" value="PRK07231.1"/>
    <property type="match status" value="1"/>
</dbReference>
<dbReference type="InterPro" id="IPR036291">
    <property type="entry name" value="NAD(P)-bd_dom_sf"/>
</dbReference>
<evidence type="ECO:0000313" key="6">
    <source>
        <dbReference type="Proteomes" id="UP001077662"/>
    </source>
</evidence>
<evidence type="ECO:0000256" key="1">
    <source>
        <dbReference type="ARBA" id="ARBA00006484"/>
    </source>
</evidence>
<dbReference type="NCBIfam" id="NF009466">
    <property type="entry name" value="PRK12826.1-2"/>
    <property type="match status" value="1"/>
</dbReference>
<dbReference type="GO" id="GO:0048038">
    <property type="term" value="F:quinone binding"/>
    <property type="evidence" value="ECO:0007669"/>
    <property type="project" value="TreeGrafter"/>
</dbReference>
<evidence type="ECO:0000256" key="2">
    <source>
        <dbReference type="ARBA" id="ARBA00022857"/>
    </source>
</evidence>
<gene>
    <name evidence="5" type="primary">fabG</name>
    <name evidence="5" type="ORF">O0554_18425</name>
</gene>
<dbReference type="NCBIfam" id="NF004198">
    <property type="entry name" value="PRK05653.1-3"/>
    <property type="match status" value="1"/>
</dbReference>
<dbReference type="SMART" id="SM00822">
    <property type="entry name" value="PKS_KR"/>
    <property type="match status" value="1"/>
</dbReference>
<dbReference type="PANTHER" id="PTHR42760:SF83">
    <property type="entry name" value="(3R)-3-HYDROXYACYL-COA DEHYDROGENASE"/>
    <property type="match status" value="1"/>
</dbReference>
<dbReference type="PRINTS" id="PR00081">
    <property type="entry name" value="GDHRDH"/>
</dbReference>
<evidence type="ECO:0000256" key="3">
    <source>
        <dbReference type="ARBA" id="ARBA00023002"/>
    </source>
</evidence>
<proteinExistence type="inferred from homology"/>
<protein>
    <submittedName>
        <fullName evidence="5">3-oxoacyl-ACP reductase FabG</fullName>
        <ecNumber evidence="5">1.1.1.100</ecNumber>
    </submittedName>
</protein>
<accession>A0AAP3DIJ0</accession>
<dbReference type="PANTHER" id="PTHR42760">
    <property type="entry name" value="SHORT-CHAIN DEHYDROGENASES/REDUCTASES FAMILY MEMBER"/>
    <property type="match status" value="1"/>
</dbReference>
<dbReference type="GO" id="GO:0006633">
    <property type="term" value="P:fatty acid biosynthetic process"/>
    <property type="evidence" value="ECO:0007669"/>
    <property type="project" value="TreeGrafter"/>
</dbReference>
<evidence type="ECO:0000313" key="5">
    <source>
        <dbReference type="EMBL" id="MCZ0808866.1"/>
    </source>
</evidence>
<feature type="domain" description="Ketoreductase" evidence="4">
    <location>
        <begin position="12"/>
        <end position="192"/>
    </location>
</feature>